<comment type="domain">
    <text evidence="3">The B box-type and RING-type zinc fingers although degenerate play a central role in function of the protein.</text>
</comment>
<dbReference type="AlphaFoldDB" id="A0A8C2SMN0"/>
<keyword evidence="7" id="KW-1185">Reference proteome</keyword>
<keyword evidence="3" id="KW-0479">Metal-binding</keyword>
<keyword evidence="3" id="KW-0931">ER-Golgi transport</keyword>
<feature type="region of interest" description="Disordered" evidence="4">
    <location>
        <begin position="93"/>
        <end position="189"/>
    </location>
</feature>
<evidence type="ECO:0000256" key="2">
    <source>
        <dbReference type="ARBA" id="ARBA00022409"/>
    </source>
</evidence>
<evidence type="ECO:0000259" key="5">
    <source>
        <dbReference type="Pfam" id="PF25998"/>
    </source>
</evidence>
<feature type="compositionally biased region" description="Pro residues" evidence="4">
    <location>
        <begin position="114"/>
        <end position="124"/>
    </location>
</feature>
<feature type="domain" description="ZFPL1-like U-box" evidence="5">
    <location>
        <begin position="28"/>
        <end position="67"/>
    </location>
</feature>
<dbReference type="GeneTree" id="ENSGT00390000009753"/>
<keyword evidence="3" id="KW-0863">Zinc-finger</keyword>
<sequence>MYLNGSHYPLWIWLQFPSRPLGVAVADLFHWRCLSTRYVSLPPHTAPSGFRCPSCNAPLFPPPESRGPVADALRSRLANVAWARPGLGLPLIADADVEPEPSDGSEWGESSDPPAAPEPPPSPELPSTHTVVHMGGGESLGLHGSAPRKALWGRENRTPPPQNNQEDDKYRRRPHGGGLPHRISSPLNGRNTMALYRTGYSTNPRPGWITPAPMLSMVVTAITNPYLQRDRKHVAETMRPETRDRKNMADTRRKPRPCTTRPQTRHFRSTYFRLPSLPVSPPTSGCPLPLTSRLPPITSGCPSHPLTSGCPHSLPVAPHIHFRAPPSLTSG</sequence>
<organism evidence="6 7">
    <name type="scientific">Coturnix japonica</name>
    <name type="common">Japanese quail</name>
    <name type="synonym">Coturnix coturnix japonica</name>
    <dbReference type="NCBI Taxonomy" id="93934"/>
    <lineage>
        <taxon>Eukaryota</taxon>
        <taxon>Metazoa</taxon>
        <taxon>Chordata</taxon>
        <taxon>Craniata</taxon>
        <taxon>Vertebrata</taxon>
        <taxon>Euteleostomi</taxon>
        <taxon>Archelosauria</taxon>
        <taxon>Archosauria</taxon>
        <taxon>Dinosauria</taxon>
        <taxon>Saurischia</taxon>
        <taxon>Theropoda</taxon>
        <taxon>Coelurosauria</taxon>
        <taxon>Aves</taxon>
        <taxon>Neognathae</taxon>
        <taxon>Galloanserae</taxon>
        <taxon>Galliformes</taxon>
        <taxon>Phasianidae</taxon>
        <taxon>Perdicinae</taxon>
        <taxon>Coturnix</taxon>
    </lineage>
</organism>
<evidence type="ECO:0000256" key="3">
    <source>
        <dbReference type="RuleBase" id="RU369078"/>
    </source>
</evidence>
<keyword evidence="3" id="KW-0333">Golgi apparatus</keyword>
<feature type="compositionally biased region" description="Basic and acidic residues" evidence="4">
    <location>
        <begin position="241"/>
        <end position="252"/>
    </location>
</feature>
<dbReference type="Ensembl" id="ENSCJPT00005001821.1">
    <property type="protein sequence ID" value="ENSCJPP00005001051.1"/>
    <property type="gene ID" value="ENSCJPG00005001130.1"/>
</dbReference>
<dbReference type="InterPro" id="IPR039043">
    <property type="entry name" value="ZFPL1"/>
</dbReference>
<evidence type="ECO:0000313" key="7">
    <source>
        <dbReference type="Proteomes" id="UP000694412"/>
    </source>
</evidence>
<gene>
    <name evidence="6" type="primary">ZFPL1</name>
</gene>
<dbReference type="PANTHER" id="PTHR12981:SF0">
    <property type="entry name" value="ZINC FINGER PROTEIN-LIKE 1"/>
    <property type="match status" value="1"/>
</dbReference>
<dbReference type="GO" id="GO:0008270">
    <property type="term" value="F:zinc ion binding"/>
    <property type="evidence" value="ECO:0007669"/>
    <property type="project" value="UniProtKB-UniRule"/>
</dbReference>
<comment type="subcellular location">
    <subcellularLocation>
        <location evidence="1 3">Golgi apparatus</location>
        <location evidence="1 3">cis-Golgi network membrane</location>
        <topology evidence="1 3">Single-pass membrane protein</topology>
    </subcellularLocation>
</comment>
<evidence type="ECO:0000313" key="6">
    <source>
        <dbReference type="Ensembl" id="ENSCJPP00005001051.1"/>
    </source>
</evidence>
<reference evidence="6" key="2">
    <citation type="submission" date="2025-09" db="UniProtKB">
        <authorList>
            <consortium name="Ensembl"/>
        </authorList>
    </citation>
    <scope>IDENTIFICATION</scope>
</reference>
<comment type="function">
    <text evidence="3">Required for cis-Golgi integrity and efficient ER to Golgi transport.</text>
</comment>
<dbReference type="Proteomes" id="UP000694412">
    <property type="component" value="Unassembled WGS sequence"/>
</dbReference>
<protein>
    <recommendedName>
        <fullName evidence="2 3">Zinc finger protein-like 1</fullName>
    </recommendedName>
</protein>
<comment type="similarity">
    <text evidence="3">Belongs to the ZFPL1 family.</text>
</comment>
<dbReference type="PANTHER" id="PTHR12981">
    <property type="entry name" value="ZINC FINGER PROTEIN-LIKE 1"/>
    <property type="match status" value="1"/>
</dbReference>
<keyword evidence="3" id="KW-0862">Zinc</keyword>
<dbReference type="GO" id="GO:0016192">
    <property type="term" value="P:vesicle-mediated transport"/>
    <property type="evidence" value="ECO:0007669"/>
    <property type="project" value="UniProtKB-KW"/>
</dbReference>
<feature type="region of interest" description="Disordered" evidence="4">
    <location>
        <begin position="241"/>
        <end position="263"/>
    </location>
</feature>
<evidence type="ECO:0000256" key="4">
    <source>
        <dbReference type="SAM" id="MobiDB-lite"/>
    </source>
</evidence>
<accession>A0A8C2SMN0</accession>
<evidence type="ECO:0000256" key="1">
    <source>
        <dbReference type="ARBA" id="ARBA00004612"/>
    </source>
</evidence>
<dbReference type="Pfam" id="PF25998">
    <property type="entry name" value="U-box_ZFPL1"/>
    <property type="match status" value="1"/>
</dbReference>
<dbReference type="InterPro" id="IPR058730">
    <property type="entry name" value="U-box_ZFPL1-like"/>
</dbReference>
<proteinExistence type="inferred from homology"/>
<name>A0A8C2SMN0_COTJA</name>
<keyword evidence="3" id="KW-0813">Transport</keyword>
<reference evidence="6" key="1">
    <citation type="submission" date="2025-08" db="UniProtKB">
        <authorList>
            <consortium name="Ensembl"/>
        </authorList>
    </citation>
    <scope>IDENTIFICATION</scope>
</reference>
<dbReference type="GO" id="GO:0005794">
    <property type="term" value="C:Golgi apparatus"/>
    <property type="evidence" value="ECO:0007669"/>
    <property type="project" value="UniProtKB-SubCell"/>
</dbReference>